<keyword evidence="4" id="KW-0031">Aminopeptidase</keyword>
<dbReference type="Proteomes" id="UP000248795">
    <property type="component" value="Unassembled WGS sequence"/>
</dbReference>
<proteinExistence type="predicted"/>
<dbReference type="Pfam" id="PF16254">
    <property type="entry name" value="DUF4910"/>
    <property type="match status" value="1"/>
</dbReference>
<organism evidence="4 5">
    <name type="scientific">Aestuariivirga litoralis</name>
    <dbReference type="NCBI Taxonomy" id="2650924"/>
    <lineage>
        <taxon>Bacteria</taxon>
        <taxon>Pseudomonadati</taxon>
        <taxon>Pseudomonadota</taxon>
        <taxon>Alphaproteobacteria</taxon>
        <taxon>Hyphomicrobiales</taxon>
        <taxon>Aestuariivirgaceae</taxon>
        <taxon>Aestuariivirga</taxon>
    </lineage>
</organism>
<dbReference type="PIRSF" id="PIRSF015244">
    <property type="entry name" value="UCP015244"/>
    <property type="match status" value="1"/>
</dbReference>
<reference evidence="5" key="1">
    <citation type="submission" date="2018-06" db="EMBL/GenBank/DDBJ databases">
        <title>Aestuariibacter litoralis strain KCTC 52945T.</title>
        <authorList>
            <person name="Li X."/>
            <person name="Salam N."/>
            <person name="Li J.-L."/>
            <person name="Chen Y.-M."/>
            <person name="Yang Z.-W."/>
            <person name="Zhang L.-Y."/>
            <person name="Han M.-X."/>
            <person name="Xiao M."/>
            <person name="Li W.-J."/>
        </authorList>
    </citation>
    <scope>NUCLEOTIDE SEQUENCE [LARGE SCALE GENOMIC DNA]</scope>
    <source>
        <strain evidence="5">KCTC 52945</strain>
    </source>
</reference>
<evidence type="ECO:0000259" key="2">
    <source>
        <dbReference type="Pfam" id="PF16221"/>
    </source>
</evidence>
<accession>A0A2W2BRE3</accession>
<dbReference type="InterPro" id="IPR032610">
    <property type="entry name" value="DUF2172"/>
</dbReference>
<feature type="domain" description="UCP01524 winged helix-turn-helix" evidence="2">
    <location>
        <begin position="350"/>
        <end position="418"/>
    </location>
</feature>
<sequence>MMALLQRLWPVHRSLMGPGIRETLRMLGDEMAGFSLGSAATGQLVLDWIVPDEWRLDSAYIETPDGRRICDVADNMLHVVGYSTAIDAELTLEDLQPRLHSLPDQPDAIPYVTSYYERTWGFCLSERQRQMLEPGRYRVHIAATHTAGRLDYGQCVLPGDTQEEILFSTYCCHPAMANNELSGPVLAVALARWLSGLARRRHTYRFVFGPEMIGAAAVLAEHRRHLQSHVVAAFNLTCVGDERTWSFLPSRRGDSYADRMARHVLGHAVGRFDAYGWHDRGSDESMYCAPGIDIPMVSIMRSKYGTYPEYHTSLDTPGRVVTARGLAQSLALHQTLVASLEADCMPQALVLGEPQLGRRGLYPPLSRKGSSAPVRDRLDLISHADGRTRLLDIAERCNRPIWAFLPDLEVLAAAGVLAT</sequence>
<evidence type="ECO:0000259" key="3">
    <source>
        <dbReference type="Pfam" id="PF16254"/>
    </source>
</evidence>
<gene>
    <name evidence="4" type="ORF">DK847_03110</name>
</gene>
<dbReference type="AlphaFoldDB" id="A0A2W2BRE3"/>
<dbReference type="EMBL" id="QKVK01000001">
    <property type="protein sequence ID" value="PZF78799.1"/>
    <property type="molecule type" value="Genomic_DNA"/>
</dbReference>
<feature type="domain" description="DUF4910" evidence="3">
    <location>
        <begin position="3"/>
        <end position="343"/>
    </location>
</feature>
<dbReference type="InterPro" id="IPR032622">
    <property type="entry name" value="UCP01524_HTH"/>
</dbReference>
<dbReference type="SUPFAM" id="SSF53187">
    <property type="entry name" value="Zn-dependent exopeptidases"/>
    <property type="match status" value="1"/>
</dbReference>
<protein>
    <submittedName>
        <fullName evidence="4">Aminopeptidase</fullName>
    </submittedName>
</protein>
<dbReference type="InterPro" id="IPR032589">
    <property type="entry name" value="DUF4910"/>
</dbReference>
<dbReference type="Gene3D" id="3.40.630.10">
    <property type="entry name" value="Zn peptidases"/>
    <property type="match status" value="1"/>
</dbReference>
<keyword evidence="5" id="KW-1185">Reference proteome</keyword>
<dbReference type="GO" id="GO:0004177">
    <property type="term" value="F:aminopeptidase activity"/>
    <property type="evidence" value="ECO:0007669"/>
    <property type="project" value="UniProtKB-KW"/>
</dbReference>
<dbReference type="Pfam" id="PF16221">
    <property type="entry name" value="HTH_47"/>
    <property type="match status" value="1"/>
</dbReference>
<evidence type="ECO:0000313" key="4">
    <source>
        <dbReference type="EMBL" id="PZF78799.1"/>
    </source>
</evidence>
<dbReference type="InterPro" id="IPR012353">
    <property type="entry name" value="UCP015244"/>
</dbReference>
<evidence type="ECO:0000259" key="1">
    <source>
        <dbReference type="Pfam" id="PF09940"/>
    </source>
</evidence>
<keyword evidence="4" id="KW-0378">Hydrolase</keyword>
<dbReference type="InterPro" id="IPR036388">
    <property type="entry name" value="WH-like_DNA-bd_sf"/>
</dbReference>
<feature type="domain" description="DUF2172" evidence="1">
    <location>
        <begin position="53"/>
        <end position="143"/>
    </location>
</feature>
<name>A0A2W2BRE3_9HYPH</name>
<comment type="caution">
    <text evidence="4">The sequence shown here is derived from an EMBL/GenBank/DDBJ whole genome shotgun (WGS) entry which is preliminary data.</text>
</comment>
<keyword evidence="4" id="KW-0645">Protease</keyword>
<dbReference type="Gene3D" id="1.10.10.10">
    <property type="entry name" value="Winged helix-like DNA-binding domain superfamily/Winged helix DNA-binding domain"/>
    <property type="match status" value="1"/>
</dbReference>
<dbReference type="Pfam" id="PF09940">
    <property type="entry name" value="DUF2172"/>
    <property type="match status" value="1"/>
</dbReference>
<dbReference type="Gene3D" id="3.50.30.90">
    <property type="match status" value="1"/>
</dbReference>
<evidence type="ECO:0000313" key="5">
    <source>
        <dbReference type="Proteomes" id="UP000248795"/>
    </source>
</evidence>